<dbReference type="GeneID" id="81423954"/>
<accession>A0A9W9IJD7</accession>
<dbReference type="InterPro" id="IPR036890">
    <property type="entry name" value="HATPase_C_sf"/>
</dbReference>
<dbReference type="CDD" id="cd17546">
    <property type="entry name" value="REC_hyHK_CKI1_RcsC-like"/>
    <property type="match status" value="1"/>
</dbReference>
<dbReference type="SMART" id="SM00448">
    <property type="entry name" value="REC"/>
    <property type="match status" value="1"/>
</dbReference>
<dbReference type="PROSITE" id="PS50110">
    <property type="entry name" value="RESPONSE_REGULATORY"/>
    <property type="match status" value="1"/>
</dbReference>
<evidence type="ECO:0000256" key="3">
    <source>
        <dbReference type="ARBA" id="ARBA00022553"/>
    </source>
</evidence>
<name>A0A9W9IJD7_9EURO</name>
<feature type="modified residue" description="4-aspartylphosphate" evidence="6">
    <location>
        <position position="1180"/>
    </location>
</feature>
<dbReference type="GO" id="GO:0009927">
    <property type="term" value="F:histidine phosphotransfer kinase activity"/>
    <property type="evidence" value="ECO:0007669"/>
    <property type="project" value="TreeGrafter"/>
</dbReference>
<feature type="compositionally biased region" description="Basic residues" evidence="7">
    <location>
        <begin position="288"/>
        <end position="304"/>
    </location>
</feature>
<evidence type="ECO:0000313" key="11">
    <source>
        <dbReference type="Proteomes" id="UP001149163"/>
    </source>
</evidence>
<protein>
    <recommendedName>
        <fullName evidence="2">histidine kinase</fullName>
        <ecNumber evidence="2">2.7.13.3</ecNumber>
    </recommendedName>
</protein>
<dbReference type="CDD" id="cd00082">
    <property type="entry name" value="HisKA"/>
    <property type="match status" value="1"/>
</dbReference>
<keyword evidence="5" id="KW-0418">Kinase</keyword>
<keyword evidence="4" id="KW-0808">Transferase</keyword>
<evidence type="ECO:0000256" key="7">
    <source>
        <dbReference type="SAM" id="MobiDB-lite"/>
    </source>
</evidence>
<dbReference type="SUPFAM" id="SSF52172">
    <property type="entry name" value="CheY-like"/>
    <property type="match status" value="1"/>
</dbReference>
<dbReference type="SUPFAM" id="SSF47384">
    <property type="entry name" value="Homodimeric domain of signal transducing histidine kinase"/>
    <property type="match status" value="1"/>
</dbReference>
<dbReference type="Pfam" id="PF00072">
    <property type="entry name" value="Response_reg"/>
    <property type="match status" value="1"/>
</dbReference>
<evidence type="ECO:0000313" key="10">
    <source>
        <dbReference type="EMBL" id="KAJ5176776.1"/>
    </source>
</evidence>
<evidence type="ECO:0000259" key="9">
    <source>
        <dbReference type="PROSITE" id="PS50110"/>
    </source>
</evidence>
<sequence>MPRPPPDPLMHQPGHLGGKAIPYIDSNTRATAIHAQSPSDPVLTAFAQLGALRLNVQRVLISLFGPKEQHILTESTRTLSLQDDHDHSSRDGLWIGNCMMSYDRSFCKSLLNPTTSTQTPNDQVLLVPDLAQDAEFENHPDVTGYPHARFLACSPIISPKGIVIGAYTVLDDKPHPALDPGMVKFLSDMATTVMNYLDTARSKIQHLRAERMIVGIGSFLEGKGSLRNSWLKATGTLDTADAYNEDLEGHIDETQQDRQSAEQHAAQATRGLGPSSHLPMRLHQTGLKNHRPKSATNYRSRKPMHSLTETRVPVSMEHTESPPSKDGHRAQVEEAFSRGANIIRESIEVEAVVFFDANFGSRGAFVADERSDQESSGRDSHSSTSGDEGKVRCATTTQECHYSTANAEDSGKDTLRPCEILGFATSSQTSVNDQLTGDKKIAISEPFLADLLLRYPQGKIFNYFEDGSISASDTSDSNFKDFRQNGTTSSPGKRGKRYKRTRKAILRQDAETLLQLAPDARSIIFTPLWDSHKGRWYSASVAWTRSCHRVFTADDELSFMFALGNSIMAEVHRLGALFAEQAKSSLLAGLSHELRSPLHGIFGMADLLNFSVMNTLQRGFVHTISSCAFTLLGSINQLLEYASINDLRATSASAQLSGDLTQESLVHADENVHSGQIHENSHVQLDVIMEDVMETVFAGYSFSNGLQDPLEAVHNGSFFRPGPFDTPDGVQVILDIDSASDWNFSTRLGAWHVVLTNIVGNALKFTRRGYIHVSLNATPVTLADDGEVIRSQVTVTVRDSGCGISPEFLQNELFLAFSQEDSMTTGNGLGLNITQRIVLSLGGEVQVESQRGVGTEVKVSVNLDHVSGLRPQGGADNSTGSYSKVSRDCVREKSVGLLGLGSLESDRLLCSSLQTLCREWLQMKVHLVLPSQPQFALCDFYISPFESLRNDNLNIKSIVSSSTQRFAAPVIVLCPSPRIAHTLFVKSRNQRDAGVVEFISQPCGPRKLAKTFEICSRRQQQQLDLANAEGETMKEPAITSIFLDTRQAEDNISIEVMDFVSSEQSEMIENSASTDTTDSESQLDQLQVQDAFDPSHVRPTADPADRDLTLFNPDKDNHSSQAKLTLAKTVLIVDDNDINVRVLVECMKKLGCQYETASNGQEAVDFFKANSSSIGVIFMDISMPVMDGLEATRQIREFEKKFDVKTPARIIALTGIAQGYLQRDTVGSGMDMFMTKPARLKSLIPLIEGSGVLASDLAQESDRKPIKQPYSNSP</sequence>
<dbReference type="InterPro" id="IPR004358">
    <property type="entry name" value="Sig_transdc_His_kin-like_C"/>
</dbReference>
<dbReference type="GO" id="GO:0005886">
    <property type="term" value="C:plasma membrane"/>
    <property type="evidence" value="ECO:0007669"/>
    <property type="project" value="TreeGrafter"/>
</dbReference>
<dbReference type="SUPFAM" id="SSF55781">
    <property type="entry name" value="GAF domain-like"/>
    <property type="match status" value="1"/>
</dbReference>
<feature type="region of interest" description="Disordered" evidence="7">
    <location>
        <begin position="472"/>
        <end position="498"/>
    </location>
</feature>
<feature type="domain" description="Histidine kinase" evidence="8">
    <location>
        <begin position="589"/>
        <end position="865"/>
    </location>
</feature>
<evidence type="ECO:0000256" key="1">
    <source>
        <dbReference type="ARBA" id="ARBA00000085"/>
    </source>
</evidence>
<dbReference type="EC" id="2.7.13.3" evidence="2"/>
<dbReference type="InterPro" id="IPR029016">
    <property type="entry name" value="GAF-like_dom_sf"/>
</dbReference>
<gene>
    <name evidence="10" type="ORF">N7482_002653</name>
</gene>
<comment type="caution">
    <text evidence="10">The sequence shown here is derived from an EMBL/GenBank/DDBJ whole genome shotgun (WGS) entry which is preliminary data.</text>
</comment>
<dbReference type="EMBL" id="JAPQKN010000001">
    <property type="protein sequence ID" value="KAJ5176776.1"/>
    <property type="molecule type" value="Genomic_DNA"/>
</dbReference>
<dbReference type="SMART" id="SM00388">
    <property type="entry name" value="HisKA"/>
    <property type="match status" value="1"/>
</dbReference>
<dbReference type="PANTHER" id="PTHR43047:SF72">
    <property type="entry name" value="OSMOSENSING HISTIDINE PROTEIN KINASE SLN1"/>
    <property type="match status" value="1"/>
</dbReference>
<dbReference type="InterPro" id="IPR001789">
    <property type="entry name" value="Sig_transdc_resp-reg_receiver"/>
</dbReference>
<dbReference type="Gene3D" id="3.30.565.10">
    <property type="entry name" value="Histidine kinase-like ATPase, C-terminal domain"/>
    <property type="match status" value="1"/>
</dbReference>
<dbReference type="PRINTS" id="PR00344">
    <property type="entry name" value="BCTRLSENSOR"/>
</dbReference>
<dbReference type="InterPro" id="IPR011006">
    <property type="entry name" value="CheY-like_superfamily"/>
</dbReference>
<dbReference type="InterPro" id="IPR003661">
    <property type="entry name" value="HisK_dim/P_dom"/>
</dbReference>
<feature type="region of interest" description="Disordered" evidence="7">
    <location>
        <begin position="367"/>
        <end position="391"/>
    </location>
</feature>
<feature type="domain" description="Response regulatory" evidence="9">
    <location>
        <begin position="1129"/>
        <end position="1251"/>
    </location>
</feature>
<dbReference type="AlphaFoldDB" id="A0A9W9IJD7"/>
<keyword evidence="11" id="KW-1185">Reference proteome</keyword>
<dbReference type="Proteomes" id="UP001149163">
    <property type="component" value="Unassembled WGS sequence"/>
</dbReference>
<dbReference type="Pfam" id="PF00512">
    <property type="entry name" value="HisKA"/>
    <property type="match status" value="1"/>
</dbReference>
<evidence type="ECO:0000256" key="4">
    <source>
        <dbReference type="ARBA" id="ARBA00022679"/>
    </source>
</evidence>
<dbReference type="SMART" id="SM00387">
    <property type="entry name" value="HATPase_c"/>
    <property type="match status" value="1"/>
</dbReference>
<dbReference type="GO" id="GO:0000155">
    <property type="term" value="F:phosphorelay sensor kinase activity"/>
    <property type="evidence" value="ECO:0007669"/>
    <property type="project" value="InterPro"/>
</dbReference>
<dbReference type="Gene3D" id="1.10.287.130">
    <property type="match status" value="1"/>
</dbReference>
<dbReference type="PROSITE" id="PS50109">
    <property type="entry name" value="HIS_KIN"/>
    <property type="match status" value="1"/>
</dbReference>
<evidence type="ECO:0000256" key="6">
    <source>
        <dbReference type="PROSITE-ProRule" id="PRU00169"/>
    </source>
</evidence>
<dbReference type="FunFam" id="3.30.450.40:FF:000083">
    <property type="entry name" value="Sensor histidine kinase/response regulator, putative (AFU_orthologue AFUA_4G00660)"/>
    <property type="match status" value="1"/>
</dbReference>
<organism evidence="10 11">
    <name type="scientific">Penicillium canariense</name>
    <dbReference type="NCBI Taxonomy" id="189055"/>
    <lineage>
        <taxon>Eukaryota</taxon>
        <taxon>Fungi</taxon>
        <taxon>Dikarya</taxon>
        <taxon>Ascomycota</taxon>
        <taxon>Pezizomycotina</taxon>
        <taxon>Eurotiomycetes</taxon>
        <taxon>Eurotiomycetidae</taxon>
        <taxon>Eurotiales</taxon>
        <taxon>Aspergillaceae</taxon>
        <taxon>Penicillium</taxon>
    </lineage>
</organism>
<proteinExistence type="predicted"/>
<dbReference type="Gene3D" id="3.40.50.2300">
    <property type="match status" value="1"/>
</dbReference>
<keyword evidence="3 6" id="KW-0597">Phosphoprotein</keyword>
<evidence type="ECO:0000256" key="2">
    <source>
        <dbReference type="ARBA" id="ARBA00012438"/>
    </source>
</evidence>
<dbReference type="Pfam" id="PF02518">
    <property type="entry name" value="HATPase_c"/>
    <property type="match status" value="1"/>
</dbReference>
<evidence type="ECO:0000259" key="8">
    <source>
        <dbReference type="PROSITE" id="PS50109"/>
    </source>
</evidence>
<dbReference type="OrthoDB" id="303614at2759"/>
<evidence type="ECO:0000256" key="5">
    <source>
        <dbReference type="ARBA" id="ARBA00022777"/>
    </source>
</evidence>
<dbReference type="InterPro" id="IPR036097">
    <property type="entry name" value="HisK_dim/P_sf"/>
</dbReference>
<dbReference type="PANTHER" id="PTHR43047">
    <property type="entry name" value="TWO-COMPONENT HISTIDINE PROTEIN KINASE"/>
    <property type="match status" value="1"/>
</dbReference>
<dbReference type="Gene3D" id="3.30.450.40">
    <property type="match status" value="1"/>
</dbReference>
<feature type="compositionally biased region" description="Basic and acidic residues" evidence="7">
    <location>
        <begin position="317"/>
        <end position="330"/>
    </location>
</feature>
<reference evidence="10" key="2">
    <citation type="journal article" date="2023" name="IMA Fungus">
        <title>Comparative genomic study of the Penicillium genus elucidates a diverse pangenome and 15 lateral gene transfer events.</title>
        <authorList>
            <person name="Petersen C."/>
            <person name="Sorensen T."/>
            <person name="Nielsen M.R."/>
            <person name="Sondergaard T.E."/>
            <person name="Sorensen J.L."/>
            <person name="Fitzpatrick D.A."/>
            <person name="Frisvad J.C."/>
            <person name="Nielsen K.L."/>
        </authorList>
    </citation>
    <scope>NUCLEOTIDE SEQUENCE</scope>
    <source>
        <strain evidence="10">IBT 26290</strain>
    </source>
</reference>
<dbReference type="RefSeq" id="XP_056548384.1">
    <property type="nucleotide sequence ID" value="XM_056684778.1"/>
</dbReference>
<feature type="region of interest" description="Disordered" evidence="7">
    <location>
        <begin position="253"/>
        <end position="330"/>
    </location>
</feature>
<dbReference type="InterPro" id="IPR005467">
    <property type="entry name" value="His_kinase_dom"/>
</dbReference>
<dbReference type="SUPFAM" id="SSF55874">
    <property type="entry name" value="ATPase domain of HSP90 chaperone/DNA topoisomerase II/histidine kinase"/>
    <property type="match status" value="1"/>
</dbReference>
<dbReference type="InterPro" id="IPR003594">
    <property type="entry name" value="HATPase_dom"/>
</dbReference>
<reference evidence="10" key="1">
    <citation type="submission" date="2022-11" db="EMBL/GenBank/DDBJ databases">
        <authorList>
            <person name="Petersen C."/>
        </authorList>
    </citation>
    <scope>NUCLEOTIDE SEQUENCE</scope>
    <source>
        <strain evidence="10">IBT 26290</strain>
    </source>
</reference>
<comment type="catalytic activity">
    <reaction evidence="1">
        <text>ATP + protein L-histidine = ADP + protein N-phospho-L-histidine.</text>
        <dbReference type="EC" id="2.7.13.3"/>
    </reaction>
</comment>